<name>A0A292YSZ5_9BACL</name>
<comment type="caution">
    <text evidence="5">The sequence shown here is derived from an EMBL/GenBank/DDBJ whole genome shotgun (WGS) entry which is preliminary data.</text>
</comment>
<dbReference type="RefSeq" id="WP_096184415.1">
    <property type="nucleotide sequence ID" value="NZ_BDUF01000121.1"/>
</dbReference>
<dbReference type="AlphaFoldDB" id="A0A292YSZ5"/>
<evidence type="ECO:0000313" key="5">
    <source>
        <dbReference type="EMBL" id="GAX92031.1"/>
    </source>
</evidence>
<protein>
    <submittedName>
        <fullName evidence="5">MarR family transcriptional regulator</fullName>
    </submittedName>
</protein>
<dbReference type="Gene3D" id="1.10.10.10">
    <property type="entry name" value="Winged helix-like DNA-binding domain superfamily/Winged helix DNA-binding domain"/>
    <property type="match status" value="1"/>
</dbReference>
<feature type="domain" description="HTH marR-type" evidence="4">
    <location>
        <begin position="1"/>
        <end position="139"/>
    </location>
</feature>
<keyword evidence="6" id="KW-1185">Reference proteome</keyword>
<dbReference type="GO" id="GO:0003677">
    <property type="term" value="F:DNA binding"/>
    <property type="evidence" value="ECO:0007669"/>
    <property type="project" value="UniProtKB-KW"/>
</dbReference>
<keyword evidence="3" id="KW-0804">Transcription</keyword>
<keyword evidence="2" id="KW-0238">DNA-binding</keyword>
<sequence length="160" mass="18690">MHHKRMDEYLRRFEDACLKTIRKMGAELSDLPELPPTQFLVLKILKEERYLMPTHLAEVLNVKPSAMTSLIDRMEKNGLVERYRIEEDRRVVYIKPTQAGLDALDKAEQTRREILVKYLSLLDETELDQLIRIYEKMALSVRKTSPGTVTGTDGKERSNR</sequence>
<evidence type="ECO:0000256" key="1">
    <source>
        <dbReference type="ARBA" id="ARBA00023015"/>
    </source>
</evidence>
<dbReference type="Pfam" id="PF01047">
    <property type="entry name" value="MarR"/>
    <property type="match status" value="1"/>
</dbReference>
<dbReference type="InterPro" id="IPR023187">
    <property type="entry name" value="Tscrpt_reg_MarR-type_CS"/>
</dbReference>
<gene>
    <name evidence="5" type="ORF">EFBL_3722</name>
</gene>
<dbReference type="OrthoDB" id="327696at2"/>
<dbReference type="InterPro" id="IPR036390">
    <property type="entry name" value="WH_DNA-bd_sf"/>
</dbReference>
<keyword evidence="1" id="KW-0805">Transcription regulation</keyword>
<dbReference type="EMBL" id="BDUF01000121">
    <property type="protein sequence ID" value="GAX92031.1"/>
    <property type="molecule type" value="Genomic_DNA"/>
</dbReference>
<dbReference type="Proteomes" id="UP000217785">
    <property type="component" value="Unassembled WGS sequence"/>
</dbReference>
<reference evidence="6" key="1">
    <citation type="submission" date="2017-07" db="EMBL/GenBank/DDBJ databases">
        <title>Draft genome sequence of Effusibacillus lacus strain skLN1.</title>
        <authorList>
            <person name="Watanabe M."/>
            <person name="Kojima H."/>
            <person name="Fukui M."/>
        </authorList>
    </citation>
    <scope>NUCLEOTIDE SEQUENCE [LARGE SCALE GENOMIC DNA]</scope>
    <source>
        <strain evidence="6">skLN1</strain>
    </source>
</reference>
<proteinExistence type="predicted"/>
<dbReference type="PROSITE" id="PS01117">
    <property type="entry name" value="HTH_MARR_1"/>
    <property type="match status" value="1"/>
</dbReference>
<evidence type="ECO:0000313" key="6">
    <source>
        <dbReference type="Proteomes" id="UP000217785"/>
    </source>
</evidence>
<accession>A0A292YSZ5</accession>
<evidence type="ECO:0000256" key="3">
    <source>
        <dbReference type="ARBA" id="ARBA00023163"/>
    </source>
</evidence>
<dbReference type="SUPFAM" id="SSF46785">
    <property type="entry name" value="Winged helix' DNA-binding domain"/>
    <property type="match status" value="1"/>
</dbReference>
<evidence type="ECO:0000256" key="2">
    <source>
        <dbReference type="ARBA" id="ARBA00023125"/>
    </source>
</evidence>
<organism evidence="5 6">
    <name type="scientific">Effusibacillus lacus</name>
    <dbReference type="NCBI Taxonomy" id="1348429"/>
    <lineage>
        <taxon>Bacteria</taxon>
        <taxon>Bacillati</taxon>
        <taxon>Bacillota</taxon>
        <taxon>Bacilli</taxon>
        <taxon>Bacillales</taxon>
        <taxon>Alicyclobacillaceae</taxon>
        <taxon>Effusibacillus</taxon>
    </lineage>
</organism>
<dbReference type="PRINTS" id="PR00598">
    <property type="entry name" value="HTHMARR"/>
</dbReference>
<dbReference type="PROSITE" id="PS50995">
    <property type="entry name" value="HTH_MARR_2"/>
    <property type="match status" value="1"/>
</dbReference>
<dbReference type="InterPro" id="IPR036388">
    <property type="entry name" value="WH-like_DNA-bd_sf"/>
</dbReference>
<dbReference type="PANTHER" id="PTHR42756">
    <property type="entry name" value="TRANSCRIPTIONAL REGULATOR, MARR"/>
    <property type="match status" value="1"/>
</dbReference>
<dbReference type="InterPro" id="IPR000835">
    <property type="entry name" value="HTH_MarR-typ"/>
</dbReference>
<dbReference type="SMART" id="SM00347">
    <property type="entry name" value="HTH_MARR"/>
    <property type="match status" value="1"/>
</dbReference>
<evidence type="ECO:0000259" key="4">
    <source>
        <dbReference type="PROSITE" id="PS50995"/>
    </source>
</evidence>
<dbReference type="GO" id="GO:0003700">
    <property type="term" value="F:DNA-binding transcription factor activity"/>
    <property type="evidence" value="ECO:0007669"/>
    <property type="project" value="InterPro"/>
</dbReference>
<dbReference type="PANTHER" id="PTHR42756:SF1">
    <property type="entry name" value="TRANSCRIPTIONAL REPRESSOR OF EMRAB OPERON"/>
    <property type="match status" value="1"/>
</dbReference>